<protein>
    <submittedName>
        <fullName evidence="2">Uncharacterized protein</fullName>
    </submittedName>
</protein>
<comment type="caution">
    <text evidence="2">The sequence shown here is derived from an EMBL/GenBank/DDBJ whole genome shotgun (WGS) entry which is preliminary data.</text>
</comment>
<reference evidence="2 3" key="1">
    <citation type="submission" date="2021-03" db="EMBL/GenBank/DDBJ databases">
        <authorList>
            <person name="King G.J."/>
            <person name="Bancroft I."/>
            <person name="Baten A."/>
            <person name="Bloomfield J."/>
            <person name="Borpatragohain P."/>
            <person name="He Z."/>
            <person name="Irish N."/>
            <person name="Irwin J."/>
            <person name="Liu K."/>
            <person name="Mauleon R.P."/>
            <person name="Moore J."/>
            <person name="Morris R."/>
            <person name="Ostergaard L."/>
            <person name="Wang B."/>
            <person name="Wells R."/>
        </authorList>
    </citation>
    <scope>NUCLEOTIDE SEQUENCE [LARGE SCALE GENOMIC DNA]</scope>
    <source>
        <strain evidence="2">R-o-18</strain>
        <tissue evidence="2">Leaf</tissue>
    </source>
</reference>
<sequence>DFKGDFVRSSSSLLTKSPFNNRSERFVLSHVFLINLTFVHVFNQMVLIFYSFFLQSSTHL</sequence>
<name>A0ABQ7NYZ7_BRACM</name>
<evidence type="ECO:0000313" key="2">
    <source>
        <dbReference type="EMBL" id="KAG5415345.1"/>
    </source>
</evidence>
<keyword evidence="1" id="KW-0812">Transmembrane</keyword>
<keyword evidence="1" id="KW-0472">Membrane</keyword>
<keyword evidence="3" id="KW-1185">Reference proteome</keyword>
<keyword evidence="1" id="KW-1133">Transmembrane helix</keyword>
<dbReference type="EMBL" id="JADBGQ010000001">
    <property type="protein sequence ID" value="KAG5415345.1"/>
    <property type="molecule type" value="Genomic_DNA"/>
</dbReference>
<dbReference type="Proteomes" id="UP000823674">
    <property type="component" value="Chromosome A01"/>
</dbReference>
<feature type="non-terminal residue" evidence="2">
    <location>
        <position position="60"/>
    </location>
</feature>
<gene>
    <name evidence="2" type="primary">A01p040910.1_BraROA</name>
    <name evidence="2" type="ORF">IGI04_002912</name>
</gene>
<evidence type="ECO:0000256" key="1">
    <source>
        <dbReference type="SAM" id="Phobius"/>
    </source>
</evidence>
<evidence type="ECO:0000313" key="3">
    <source>
        <dbReference type="Proteomes" id="UP000823674"/>
    </source>
</evidence>
<proteinExistence type="predicted"/>
<accession>A0ABQ7NYZ7</accession>
<organism evidence="2 3">
    <name type="scientific">Brassica rapa subsp. trilocularis</name>
    <dbReference type="NCBI Taxonomy" id="1813537"/>
    <lineage>
        <taxon>Eukaryota</taxon>
        <taxon>Viridiplantae</taxon>
        <taxon>Streptophyta</taxon>
        <taxon>Embryophyta</taxon>
        <taxon>Tracheophyta</taxon>
        <taxon>Spermatophyta</taxon>
        <taxon>Magnoliopsida</taxon>
        <taxon>eudicotyledons</taxon>
        <taxon>Gunneridae</taxon>
        <taxon>Pentapetalae</taxon>
        <taxon>rosids</taxon>
        <taxon>malvids</taxon>
        <taxon>Brassicales</taxon>
        <taxon>Brassicaceae</taxon>
        <taxon>Brassiceae</taxon>
        <taxon>Brassica</taxon>
    </lineage>
</organism>
<feature type="transmembrane region" description="Helical" evidence="1">
    <location>
        <begin position="26"/>
        <end position="53"/>
    </location>
</feature>
<feature type="non-terminal residue" evidence="2">
    <location>
        <position position="1"/>
    </location>
</feature>